<dbReference type="PATRIC" id="fig|1263868.3.peg.2683"/>
<dbReference type="EMBL" id="ANOF01000080">
    <property type="protein sequence ID" value="EMI26945.1"/>
    <property type="molecule type" value="Genomic_DNA"/>
</dbReference>
<proteinExistence type="predicted"/>
<dbReference type="AlphaFoldDB" id="M5S623"/>
<evidence type="ECO:0000313" key="2">
    <source>
        <dbReference type="EMBL" id="EMI26945.1"/>
    </source>
</evidence>
<feature type="region of interest" description="Disordered" evidence="1">
    <location>
        <begin position="1"/>
        <end position="41"/>
    </location>
</feature>
<dbReference type="STRING" id="1263868.RESH_02470"/>
<evidence type="ECO:0000256" key="1">
    <source>
        <dbReference type="SAM" id="MobiDB-lite"/>
    </source>
</evidence>
<sequence>MRKGQFDRKMEREMSPGVTERLLSRQRGCFSSMSGGVGHPQ</sequence>
<comment type="caution">
    <text evidence="2">The sequence shown here is derived from an EMBL/GenBank/DDBJ whole genome shotgun (WGS) entry which is preliminary data.</text>
</comment>
<name>M5S623_9BACT</name>
<organism evidence="2 3">
    <name type="scientific">Rhodopirellula europaea SH398</name>
    <dbReference type="NCBI Taxonomy" id="1263868"/>
    <lineage>
        <taxon>Bacteria</taxon>
        <taxon>Pseudomonadati</taxon>
        <taxon>Planctomycetota</taxon>
        <taxon>Planctomycetia</taxon>
        <taxon>Pirellulales</taxon>
        <taxon>Pirellulaceae</taxon>
        <taxon>Rhodopirellula</taxon>
    </lineage>
</organism>
<gene>
    <name evidence="2" type="ORF">RESH_02470</name>
</gene>
<accession>M5S623</accession>
<protein>
    <submittedName>
        <fullName evidence="2">Uncharacterized protein</fullName>
    </submittedName>
</protein>
<evidence type="ECO:0000313" key="3">
    <source>
        <dbReference type="Proteomes" id="UP000011996"/>
    </source>
</evidence>
<dbReference type="Proteomes" id="UP000011996">
    <property type="component" value="Unassembled WGS sequence"/>
</dbReference>
<feature type="compositionally biased region" description="Basic and acidic residues" evidence="1">
    <location>
        <begin position="1"/>
        <end position="14"/>
    </location>
</feature>
<reference evidence="2 3" key="1">
    <citation type="journal article" date="2013" name="Mar. Genomics">
        <title>Expression of sulfatases in Rhodopirellula baltica and the diversity of sulfatases in the genus Rhodopirellula.</title>
        <authorList>
            <person name="Wegner C.E."/>
            <person name="Richter-Heitmann T."/>
            <person name="Klindworth A."/>
            <person name="Klockow C."/>
            <person name="Richter M."/>
            <person name="Achstetter T."/>
            <person name="Glockner F.O."/>
            <person name="Harder J."/>
        </authorList>
    </citation>
    <scope>NUCLEOTIDE SEQUENCE [LARGE SCALE GENOMIC DNA]</scope>
    <source>
        <strain evidence="2 3">SH398</strain>
    </source>
</reference>